<dbReference type="AlphaFoldDB" id="A0A545VGM4"/>
<dbReference type="STRING" id="43265.A0A545VGM4"/>
<dbReference type="OrthoDB" id="5320938at2759"/>
<feature type="signal peptide" evidence="1">
    <location>
        <begin position="1"/>
        <end position="20"/>
    </location>
</feature>
<gene>
    <name evidence="2" type="ORF">IF1G_00806</name>
</gene>
<comment type="caution">
    <text evidence="2">The sequence shown here is derived from an EMBL/GenBank/DDBJ whole genome shotgun (WGS) entry which is preliminary data.</text>
</comment>
<dbReference type="EMBL" id="SPUK01000001">
    <property type="protein sequence ID" value="TQW00875.1"/>
    <property type="molecule type" value="Genomic_DNA"/>
</dbReference>
<sequence length="262" mass="27807">MFFQSSIFAAVAALLSAAVAVPSAPFRSENAVSAISKRGLNCNSPVWGLSREDCQHMSNIGFGSMGKNNGGNNGAIWVGNDGHTTFTFVNRADEGGPATITVVVWLQTDGQSSFVNVRQPYVTWSLPNTGDSVTVSMAQGISGAFAALNHRITILKDGQVFNTWGEWSTGPYATVDVSREPNMGGNRMEIQTSGGCHANMDRCVFKCKNGNRCGRSGEYYLQNCEPGSQGGNPHIGYDQWGNPSGGCGGLENGGHATVEFHN</sequence>
<proteinExistence type="predicted"/>
<evidence type="ECO:0000256" key="1">
    <source>
        <dbReference type="SAM" id="SignalP"/>
    </source>
</evidence>
<evidence type="ECO:0000313" key="2">
    <source>
        <dbReference type="EMBL" id="TQW00875.1"/>
    </source>
</evidence>
<evidence type="ECO:0000313" key="3">
    <source>
        <dbReference type="Proteomes" id="UP000315783"/>
    </source>
</evidence>
<reference evidence="2 3" key="1">
    <citation type="journal article" date="2019" name="Appl. Microbiol. Biotechnol.">
        <title>Genome sequence of Isaria javanica and comparative genome analysis insights into family S53 peptidase evolution in fungal entomopathogens.</title>
        <authorList>
            <person name="Lin R."/>
            <person name="Zhang X."/>
            <person name="Xin B."/>
            <person name="Zou M."/>
            <person name="Gao Y."/>
            <person name="Qin F."/>
            <person name="Hu Q."/>
            <person name="Xie B."/>
            <person name="Cheng X."/>
        </authorList>
    </citation>
    <scope>NUCLEOTIDE SEQUENCE [LARGE SCALE GENOMIC DNA]</scope>
    <source>
        <strain evidence="2 3">IJ1G</strain>
    </source>
</reference>
<dbReference type="Proteomes" id="UP000315783">
    <property type="component" value="Unassembled WGS sequence"/>
</dbReference>
<protein>
    <submittedName>
        <fullName evidence="2">Cysteine synthase</fullName>
    </submittedName>
</protein>
<accession>A0A545VGM4</accession>
<keyword evidence="1" id="KW-0732">Signal</keyword>
<name>A0A545VGM4_9HYPO</name>
<organism evidence="2 3">
    <name type="scientific">Cordyceps javanica</name>
    <dbReference type="NCBI Taxonomy" id="43265"/>
    <lineage>
        <taxon>Eukaryota</taxon>
        <taxon>Fungi</taxon>
        <taxon>Dikarya</taxon>
        <taxon>Ascomycota</taxon>
        <taxon>Pezizomycotina</taxon>
        <taxon>Sordariomycetes</taxon>
        <taxon>Hypocreomycetidae</taxon>
        <taxon>Hypocreales</taxon>
        <taxon>Cordycipitaceae</taxon>
        <taxon>Cordyceps</taxon>
    </lineage>
</organism>
<keyword evidence="3" id="KW-1185">Reference proteome</keyword>
<feature type="chain" id="PRO_5021882339" evidence="1">
    <location>
        <begin position="21"/>
        <end position="262"/>
    </location>
</feature>